<proteinExistence type="predicted"/>
<dbReference type="Proteomes" id="UP001302367">
    <property type="component" value="Chromosome 2"/>
</dbReference>
<dbReference type="EMBL" id="CP134185">
    <property type="protein sequence ID" value="WPA98736.1"/>
    <property type="molecule type" value="Genomic_DNA"/>
</dbReference>
<accession>A0A2G5HYQ7</accession>
<evidence type="ECO:0000313" key="1">
    <source>
        <dbReference type="EMBL" id="PIA97413.1"/>
    </source>
</evidence>
<dbReference type="AlphaFoldDB" id="A0A2G5HYQ7"/>
<keyword evidence="4" id="KW-1185">Reference proteome</keyword>
<gene>
    <name evidence="1" type="ORF">CB0940_06122</name>
    <name evidence="2" type="ORF">RHO25_003349</name>
</gene>
<name>A0A2G5HYQ7_CERBT</name>
<reference evidence="1 3" key="1">
    <citation type="submission" date="2015-10" db="EMBL/GenBank/DDBJ databases">
        <title>The cercosporin biosynthetic gene cluster was horizontally transferred to several fungal lineages and shown to be expanded in Cercospora beticola based on microsynteny with recipient genomes.</title>
        <authorList>
            <person name="De Jonge R."/>
            <person name="Ebert M.K."/>
            <person name="Suttle J.C."/>
            <person name="Jurick Ii W.M."/>
            <person name="Secor G.A."/>
            <person name="Thomma B.P."/>
            <person name="Van De Peer Y."/>
            <person name="Bolton M.D."/>
        </authorList>
    </citation>
    <scope>NUCLEOTIDE SEQUENCE [LARGE SCALE GENOMIC DNA]</scope>
    <source>
        <strain evidence="1 3">09-40</strain>
    </source>
</reference>
<dbReference type="EMBL" id="LKMD01000102">
    <property type="protein sequence ID" value="PIA97413.1"/>
    <property type="molecule type" value="Genomic_DNA"/>
</dbReference>
<protein>
    <submittedName>
        <fullName evidence="1">Uncharacterized protein</fullName>
    </submittedName>
</protein>
<dbReference type="OrthoDB" id="62952at2759"/>
<sequence>MDIEGVEGAIIGCELPPTLLAARNAGNKSSSFNPNELAQDEVKGTCFYDLPPELRNYIYELAMVDKLQTNFIVAPLTPVHNQFQEPKLLQASKQVRTEAGAMFYRSNKFFINIDSHGYSIKSYMGHALRWIRMICHFNGEQAFNDLHMCFAFDCDSTSGQVAELMGLKYMTGLRIGFLSRLRQKQDVKALKDQGGGMFVSCNKWSMKKILFARQMMEAAAEARHAGWSLVELSEEYQKHTSQSHQPKAARFFEEPGEVYFPITR</sequence>
<reference evidence="2 4" key="2">
    <citation type="submission" date="2023-09" db="EMBL/GenBank/DDBJ databases">
        <title>Complete-Gapless Cercospora beticola genome.</title>
        <authorList>
            <person name="Wyatt N.A."/>
            <person name="Spanner R.E."/>
            <person name="Bolton M.D."/>
        </authorList>
    </citation>
    <scope>NUCLEOTIDE SEQUENCE [LARGE SCALE GENOMIC DNA]</scope>
    <source>
        <strain evidence="2">Cb09-40</strain>
    </source>
</reference>
<evidence type="ECO:0000313" key="3">
    <source>
        <dbReference type="Proteomes" id="UP000230605"/>
    </source>
</evidence>
<dbReference type="Proteomes" id="UP000230605">
    <property type="component" value="Chromosome 2"/>
</dbReference>
<evidence type="ECO:0000313" key="2">
    <source>
        <dbReference type="EMBL" id="WPA98736.1"/>
    </source>
</evidence>
<organism evidence="1 3">
    <name type="scientific">Cercospora beticola</name>
    <name type="common">Sugarbeet leaf spot fungus</name>
    <dbReference type="NCBI Taxonomy" id="122368"/>
    <lineage>
        <taxon>Eukaryota</taxon>
        <taxon>Fungi</taxon>
        <taxon>Dikarya</taxon>
        <taxon>Ascomycota</taxon>
        <taxon>Pezizomycotina</taxon>
        <taxon>Dothideomycetes</taxon>
        <taxon>Dothideomycetidae</taxon>
        <taxon>Mycosphaerellales</taxon>
        <taxon>Mycosphaerellaceae</taxon>
        <taxon>Cercospora</taxon>
    </lineage>
</organism>
<evidence type="ECO:0000313" key="4">
    <source>
        <dbReference type="Proteomes" id="UP001302367"/>
    </source>
</evidence>